<dbReference type="PANTHER" id="PTHR41244">
    <property type="entry name" value="RHAMNAN SYNTHESIS F"/>
    <property type="match status" value="1"/>
</dbReference>
<dbReference type="AlphaFoldDB" id="A0A6C0AR56"/>
<evidence type="ECO:0000313" key="1">
    <source>
        <dbReference type="EMBL" id="QHS81801.1"/>
    </source>
</evidence>
<dbReference type="InterPro" id="IPR032719">
    <property type="entry name" value="WbsX"/>
</dbReference>
<accession>A0A6C0AR56</accession>
<dbReference type="PANTHER" id="PTHR41244:SF1">
    <property type="entry name" value="GLYCOSYLTRANSFERASE"/>
    <property type="match status" value="1"/>
</dbReference>
<dbReference type="Pfam" id="PF14307">
    <property type="entry name" value="Glyco_tran_WbsX"/>
    <property type="match status" value="2"/>
</dbReference>
<reference evidence="1" key="1">
    <citation type="journal article" date="2020" name="Nature">
        <title>Giant virus diversity and host interactions through global metagenomics.</title>
        <authorList>
            <person name="Schulz F."/>
            <person name="Roux S."/>
            <person name="Paez-Espino D."/>
            <person name="Jungbluth S."/>
            <person name="Walsh D.A."/>
            <person name="Denef V.J."/>
            <person name="McMahon K.D."/>
            <person name="Konstantinidis K.T."/>
            <person name="Eloe-Fadrosh E.A."/>
            <person name="Kyrpides N.C."/>
            <person name="Woyke T."/>
        </authorList>
    </citation>
    <scope>NUCLEOTIDE SEQUENCE</scope>
    <source>
        <strain evidence="1">GVMAG-S-1101164-72</strain>
    </source>
</reference>
<proteinExistence type="predicted"/>
<name>A0A6C0AR56_9ZZZZ</name>
<dbReference type="Gene3D" id="3.20.20.80">
    <property type="entry name" value="Glycosidases"/>
    <property type="match status" value="1"/>
</dbReference>
<protein>
    <submittedName>
        <fullName evidence="1">Uncharacterized protein</fullName>
    </submittedName>
</protein>
<dbReference type="EMBL" id="MN740760">
    <property type="protein sequence ID" value="QHS81801.1"/>
    <property type="molecule type" value="Genomic_DNA"/>
</dbReference>
<sequence>MGDSLRQKVFTYYFAQYHSIPENNKVFGNDFTDWDLFKDPDNKQLATCKFPLDPPSGLGYYNPMDISVRKKQADLAKKYNIDGFIYYHYWLENKPVMANPLEQLLIDNEPNMPFCFCFANESWKHVYGKKKSDGTYHKFHSDGSTYRQLYEKPKDHAKFLLKFFNHSNYYRIDNKPVLFVYNLDKYVSYYLNAMCFELKKHGIDGIYYILNTSQHCLRNYDNSTLIIKPNAYSPFLAHETHNPLPASLTNLPHVHGGLCGWNTTPRHPDKNHRIINYTPTDIIKNTYTDLLQIKYDSFSVPVYALFAWNEWAEGATLEPNTFYGEELGYAIKKGREIAERLYSEIQQTTILYGNEADFKDITVPVHIKCSTFDVSSNEITIQFSNESVKALFGDGKVVKLIKNNVTTVYDTKYEICYKIKLDTL</sequence>
<organism evidence="1">
    <name type="scientific">viral metagenome</name>
    <dbReference type="NCBI Taxonomy" id="1070528"/>
    <lineage>
        <taxon>unclassified sequences</taxon>
        <taxon>metagenomes</taxon>
        <taxon>organismal metagenomes</taxon>
    </lineage>
</organism>